<dbReference type="AlphaFoldDB" id="A0A6G9H5X6"/>
<dbReference type="Pfam" id="PF18299">
    <property type="entry name" value="R2K_2"/>
    <property type="match status" value="1"/>
</dbReference>
<gene>
    <name evidence="2" type="ORF">HA039_29755</name>
</gene>
<name>A0A6G9H5X6_9ACTN</name>
<sequence length="267" mass="28761">MPRRTLHLPPWPTPTVTALAAAATARGMRVHTFRDRRVPEEHRRDPGAGLYAGPAFADVVAPDLGLGLLEAPEGWLPALPYELTGRRIELMPLAQARQLRVPAFMKPPNDKSFPARVYPDGSRLPGRDAVEDDVPVLVSDIVTFTAEFRLYVLDGEVVTGSRYAVRGVRDVVPLAADPRAAGVREFAARLFAPGVPALPRAVVVDVGTVDEGLGGEGWAVVEANAAWASGHYACDADRALDVVLRAARAVTAPEDVPFLRPYPSVVR</sequence>
<dbReference type="RefSeq" id="WP_167034513.1">
    <property type="nucleotide sequence ID" value="NZ_CP050177.1"/>
</dbReference>
<dbReference type="InterPro" id="IPR041261">
    <property type="entry name" value="R2K_2"/>
</dbReference>
<dbReference type="Proteomes" id="UP000501179">
    <property type="component" value="Chromosome"/>
</dbReference>
<evidence type="ECO:0000313" key="3">
    <source>
        <dbReference type="Proteomes" id="UP000501179"/>
    </source>
</evidence>
<accession>A0A6G9H5X6</accession>
<evidence type="ECO:0000313" key="2">
    <source>
        <dbReference type="EMBL" id="QIQ05933.1"/>
    </source>
</evidence>
<evidence type="ECO:0000259" key="1">
    <source>
        <dbReference type="Pfam" id="PF18299"/>
    </source>
</evidence>
<reference evidence="2 3" key="1">
    <citation type="submission" date="2020-03" db="EMBL/GenBank/DDBJ databases">
        <title>A novel species.</title>
        <authorList>
            <person name="Gao J."/>
        </authorList>
    </citation>
    <scope>NUCLEOTIDE SEQUENCE [LARGE SCALE GENOMIC DNA]</scope>
    <source>
        <strain evidence="2 3">QMT-12</strain>
    </source>
</reference>
<keyword evidence="3" id="KW-1185">Reference proteome</keyword>
<dbReference type="EMBL" id="CP050177">
    <property type="protein sequence ID" value="QIQ05933.1"/>
    <property type="molecule type" value="Genomic_DNA"/>
</dbReference>
<organism evidence="2 3">
    <name type="scientific">Streptomyces liangshanensis</name>
    <dbReference type="NCBI Taxonomy" id="2717324"/>
    <lineage>
        <taxon>Bacteria</taxon>
        <taxon>Bacillati</taxon>
        <taxon>Actinomycetota</taxon>
        <taxon>Actinomycetes</taxon>
        <taxon>Kitasatosporales</taxon>
        <taxon>Streptomycetaceae</taxon>
        <taxon>Streptomyces</taxon>
    </lineage>
</organism>
<feature type="domain" description="ATP-grasp" evidence="1">
    <location>
        <begin position="84"/>
        <end position="242"/>
    </location>
</feature>
<proteinExistence type="predicted"/>
<dbReference type="KEGG" id="slia:HA039_29755"/>
<protein>
    <submittedName>
        <fullName evidence="2">ATP-grasp domain-containing protein</fullName>
    </submittedName>
</protein>